<feature type="region of interest" description="Disordered" evidence="1">
    <location>
        <begin position="1"/>
        <end position="21"/>
    </location>
</feature>
<dbReference type="AlphaFoldDB" id="A0ABD1FD65"/>
<dbReference type="Proteomes" id="UP001566132">
    <property type="component" value="Unassembled WGS sequence"/>
</dbReference>
<dbReference type="PANTHER" id="PTHR10773">
    <property type="entry name" value="DNA-DIRECTED RNA POLYMERASES I, II, AND III SUBUNIT RPABC2"/>
    <property type="match status" value="1"/>
</dbReference>
<proteinExistence type="predicted"/>
<protein>
    <submittedName>
        <fullName evidence="2">Uncharacterized protein</fullName>
    </submittedName>
</protein>
<dbReference type="PANTHER" id="PTHR10773:SF19">
    <property type="match status" value="1"/>
</dbReference>
<evidence type="ECO:0000256" key="1">
    <source>
        <dbReference type="SAM" id="MobiDB-lite"/>
    </source>
</evidence>
<organism evidence="2 3">
    <name type="scientific">Hypothenemus hampei</name>
    <name type="common">Coffee berry borer</name>
    <dbReference type="NCBI Taxonomy" id="57062"/>
    <lineage>
        <taxon>Eukaryota</taxon>
        <taxon>Metazoa</taxon>
        <taxon>Ecdysozoa</taxon>
        <taxon>Arthropoda</taxon>
        <taxon>Hexapoda</taxon>
        <taxon>Insecta</taxon>
        <taxon>Pterygota</taxon>
        <taxon>Neoptera</taxon>
        <taxon>Endopterygota</taxon>
        <taxon>Coleoptera</taxon>
        <taxon>Polyphaga</taxon>
        <taxon>Cucujiformia</taxon>
        <taxon>Curculionidae</taxon>
        <taxon>Scolytinae</taxon>
        <taxon>Hypothenemus</taxon>
    </lineage>
</organism>
<accession>A0ABD1FD65</accession>
<reference evidence="2 3" key="1">
    <citation type="submission" date="2024-05" db="EMBL/GenBank/DDBJ databases">
        <title>Genetic variation in Jamaican populations of the coffee berry borer (Hypothenemus hampei).</title>
        <authorList>
            <person name="Errbii M."/>
            <person name="Myrie A."/>
        </authorList>
    </citation>
    <scope>NUCLEOTIDE SEQUENCE [LARGE SCALE GENOMIC DNA]</scope>
    <source>
        <strain evidence="2">JA-Hopewell-2020-01-JO</strain>
        <tissue evidence="2">Whole body</tissue>
    </source>
</reference>
<comment type="caution">
    <text evidence="2">The sequence shown here is derived from an EMBL/GenBank/DDBJ whole genome shotgun (WGS) entry which is preliminary data.</text>
</comment>
<sequence length="255" mass="29874">MSDQDCLKMPSSSKKRHSYGRIRDATKKLKLQSHETGDSCNCARLKCFENISKAETLYLIRHFNELKTHYEQNLYLGGLISHRPVKRHRSRKMNDEDVNYHSASYTYKIRILRDNKSIEVPICYKAMLSLHGISAKRLQNIQDQLRIDGHVKSDGRGKHLNRRNKLPQATLDAVFEHIKSFQGRKSHYSLHDSERIYLSEELNVKKCTSCTYSYIQIKRCRMKRTAIFSYPNLTLLSDIHVLIHAVPVMNLRQRN</sequence>
<gene>
    <name evidence="2" type="ORF">ABEB36_000213</name>
</gene>
<evidence type="ECO:0000313" key="3">
    <source>
        <dbReference type="Proteomes" id="UP001566132"/>
    </source>
</evidence>
<name>A0ABD1FD65_HYPHA</name>
<keyword evidence="3" id="KW-1185">Reference proteome</keyword>
<evidence type="ECO:0000313" key="2">
    <source>
        <dbReference type="EMBL" id="KAL1516294.1"/>
    </source>
</evidence>
<dbReference type="EMBL" id="JBDJPC010000001">
    <property type="protein sequence ID" value="KAL1516294.1"/>
    <property type="molecule type" value="Genomic_DNA"/>
</dbReference>